<dbReference type="STRING" id="389348.PNK_0657"/>
<dbReference type="AlphaFoldDB" id="A0A0U5CNP9"/>
<dbReference type="InParanoid" id="A0A0U5CNP9"/>
<dbReference type="Proteomes" id="UP000069902">
    <property type="component" value="Chromosome cPNK"/>
</dbReference>
<reference evidence="2" key="1">
    <citation type="submission" date="2015-09" db="EMBL/GenBank/DDBJ databases">
        <authorList>
            <person name="Bertelli C."/>
        </authorList>
    </citation>
    <scope>NUCLEOTIDE SEQUENCE [LARGE SCALE GENOMIC DNA]</scope>
    <source>
        <strain evidence="2">KNic</strain>
    </source>
</reference>
<organism evidence="1 2">
    <name type="scientific">Candidatus Protochlamydia naegleriophila</name>
    <dbReference type="NCBI Taxonomy" id="389348"/>
    <lineage>
        <taxon>Bacteria</taxon>
        <taxon>Pseudomonadati</taxon>
        <taxon>Chlamydiota</taxon>
        <taxon>Chlamydiia</taxon>
        <taxon>Parachlamydiales</taxon>
        <taxon>Parachlamydiaceae</taxon>
        <taxon>Candidatus Protochlamydia</taxon>
    </lineage>
</organism>
<dbReference type="PATRIC" id="fig|389348.3.peg.719"/>
<sequence length="237" mass="27700">MLKQTQGPNQHFKAYYQDNSVLIQLVIAEFVHTHRLISNIKNFIDNNLLTAQQLDGSISPLFHSLNQLLGSQSNHEHAAISRWIKGPLTRMKEYCEQFSHNGESDKFHLNLHSAVYQTWLAAIHNMDLINTFRLCRTMTKNLSFSSHVQRSLKRLLSRLNIVTKQIPRVANLYWNNENVAYFLMKRKRELMDIYGEEEVNKCFKSFAKQAILTPHLIRRYQERGFTNHELEKAAGVC</sequence>
<dbReference type="RefSeq" id="WP_059060273.1">
    <property type="nucleotide sequence ID" value="NZ_LN879502.1"/>
</dbReference>
<dbReference type="KEGG" id="pnl:PNK_0657"/>
<keyword evidence="2" id="KW-1185">Reference proteome</keyword>
<gene>
    <name evidence="1" type="ORF">PNK_0657</name>
</gene>
<evidence type="ECO:0000313" key="2">
    <source>
        <dbReference type="Proteomes" id="UP000069902"/>
    </source>
</evidence>
<accession>A0A0U5CNP9</accession>
<evidence type="ECO:0000313" key="1">
    <source>
        <dbReference type="EMBL" id="CUI16284.1"/>
    </source>
</evidence>
<dbReference type="EMBL" id="LN879502">
    <property type="protein sequence ID" value="CUI16284.1"/>
    <property type="molecule type" value="Genomic_DNA"/>
</dbReference>
<protein>
    <submittedName>
        <fullName evidence="1">Uncharacterized protein</fullName>
    </submittedName>
</protein>
<name>A0A0U5CNP9_9BACT</name>
<proteinExistence type="predicted"/>